<feature type="transmembrane region" description="Helical" evidence="2">
    <location>
        <begin position="41"/>
        <end position="61"/>
    </location>
</feature>
<keyword evidence="2" id="KW-0472">Membrane</keyword>
<dbReference type="InterPro" id="IPR050640">
    <property type="entry name" value="Bact_2-comp_sensor_kinase"/>
</dbReference>
<dbReference type="PANTHER" id="PTHR34220">
    <property type="entry name" value="SENSOR HISTIDINE KINASE YPDA"/>
    <property type="match status" value="1"/>
</dbReference>
<keyword evidence="1" id="KW-0175">Coiled coil</keyword>
<protein>
    <submittedName>
        <fullName evidence="4">Histidine kinase</fullName>
    </submittedName>
</protein>
<organism evidence="4 5">
    <name type="scientific">Flavobacterium muglaense</name>
    <dbReference type="NCBI Taxonomy" id="2764716"/>
    <lineage>
        <taxon>Bacteria</taxon>
        <taxon>Pseudomonadati</taxon>
        <taxon>Bacteroidota</taxon>
        <taxon>Flavobacteriia</taxon>
        <taxon>Flavobacteriales</taxon>
        <taxon>Flavobacteriaceae</taxon>
        <taxon>Flavobacterium</taxon>
    </lineage>
</organism>
<proteinExistence type="predicted"/>
<feature type="transmembrane region" description="Helical" evidence="2">
    <location>
        <begin position="68"/>
        <end position="90"/>
    </location>
</feature>
<dbReference type="AlphaFoldDB" id="A0A923N3N4"/>
<dbReference type="PANTHER" id="PTHR34220:SF7">
    <property type="entry name" value="SENSOR HISTIDINE KINASE YPDA"/>
    <property type="match status" value="1"/>
</dbReference>
<keyword evidence="4" id="KW-0418">Kinase</keyword>
<feature type="coiled-coil region" evidence="1">
    <location>
        <begin position="135"/>
        <end position="162"/>
    </location>
</feature>
<comment type="caution">
    <text evidence="4">The sequence shown here is derived from an EMBL/GenBank/DDBJ whole genome shotgun (WGS) entry which is preliminary data.</text>
</comment>
<dbReference type="InterPro" id="IPR010559">
    <property type="entry name" value="Sig_transdc_His_kin_internal"/>
</dbReference>
<keyword evidence="2" id="KW-0812">Transmembrane</keyword>
<dbReference type="EMBL" id="JACRUL010000027">
    <property type="protein sequence ID" value="MBC5845048.1"/>
    <property type="molecule type" value="Genomic_DNA"/>
</dbReference>
<gene>
    <name evidence="4" type="ORF">H8R25_11420</name>
</gene>
<reference evidence="4 5" key="1">
    <citation type="submission" date="2020-08" db="EMBL/GenBank/DDBJ databases">
        <title>Description of novel Flavobacterium F-392 isolate.</title>
        <authorList>
            <person name="Saticioglu I.B."/>
            <person name="Duman M."/>
            <person name="Altun S."/>
        </authorList>
    </citation>
    <scope>NUCLEOTIDE SEQUENCE [LARGE SCALE GENOMIC DNA]</scope>
    <source>
        <strain evidence="4 5">F-392</strain>
    </source>
</reference>
<dbReference type="GO" id="GO:0000155">
    <property type="term" value="F:phosphorelay sensor kinase activity"/>
    <property type="evidence" value="ECO:0007669"/>
    <property type="project" value="InterPro"/>
</dbReference>
<dbReference type="Proteomes" id="UP000641454">
    <property type="component" value="Unassembled WGS sequence"/>
</dbReference>
<feature type="domain" description="Signal transduction histidine kinase internal region" evidence="3">
    <location>
        <begin position="181"/>
        <end position="259"/>
    </location>
</feature>
<evidence type="ECO:0000259" key="3">
    <source>
        <dbReference type="Pfam" id="PF06580"/>
    </source>
</evidence>
<keyword evidence="5" id="KW-1185">Reference proteome</keyword>
<feature type="transmembrane region" description="Helical" evidence="2">
    <location>
        <begin position="110"/>
        <end position="132"/>
    </location>
</feature>
<dbReference type="GO" id="GO:0016020">
    <property type="term" value="C:membrane"/>
    <property type="evidence" value="ECO:0007669"/>
    <property type="project" value="InterPro"/>
</dbReference>
<feature type="transmembrane region" description="Helical" evidence="2">
    <location>
        <begin position="12"/>
        <end position="29"/>
    </location>
</feature>
<evidence type="ECO:0000256" key="1">
    <source>
        <dbReference type="SAM" id="Coils"/>
    </source>
</evidence>
<evidence type="ECO:0000256" key="2">
    <source>
        <dbReference type="SAM" id="Phobius"/>
    </source>
</evidence>
<evidence type="ECO:0000313" key="4">
    <source>
        <dbReference type="EMBL" id="MBC5845048.1"/>
    </source>
</evidence>
<evidence type="ECO:0000313" key="5">
    <source>
        <dbReference type="Proteomes" id="UP000641454"/>
    </source>
</evidence>
<keyword evidence="4" id="KW-0808">Transferase</keyword>
<accession>A0A923N3N4</accession>
<dbReference type="Pfam" id="PF06580">
    <property type="entry name" value="His_kinase"/>
    <property type="match status" value="1"/>
</dbReference>
<name>A0A923N3N4_9FLAO</name>
<sequence length="368" mass="43272">MKKNLNISHANKLLLHLGAWLIYITYVYLLNLLTNKELNPLYVFVYVVPFIGLFYLFLNCFRIAKKNIYTGIFFVIILFVVFSSLAYLVLIKLFPYLGIILITSSFTVKAFLQSIILEYIKFFTYALLYHIIMELIEREKRIQKIKEEKHILEIQKKEQELKNGELIQKDLLAQKEKIQYQYAFLRAQINPHFLYNTLNVLFSQALLLSEDLANNIMKLSDLMRYSLNNVETENMKVSLQQEIDNLKTLIEIHHLRFSNSKFIDYTLNGDTENHLIPPLSIITVVENAFKYGELSNPDFPLIIKIVTTCDSIHFICKNKKKKNTVEILSNNLGLDNVSKRLDFAFKNKYRINITNDDDFYTFDLTIKK</sequence>
<keyword evidence="2" id="KW-1133">Transmembrane helix</keyword>